<comment type="caution">
    <text evidence="3">The sequence shown here is derived from an EMBL/GenBank/DDBJ whole genome shotgun (WGS) entry which is preliminary data.</text>
</comment>
<dbReference type="GO" id="GO:0000400">
    <property type="term" value="F:four-way junction DNA binding"/>
    <property type="evidence" value="ECO:0007669"/>
    <property type="project" value="TreeGrafter"/>
</dbReference>
<evidence type="ECO:0000313" key="3">
    <source>
        <dbReference type="EMBL" id="PPQ95048.1"/>
    </source>
</evidence>
<dbReference type="GO" id="GO:0003697">
    <property type="term" value="F:single-stranded DNA binding"/>
    <property type="evidence" value="ECO:0007669"/>
    <property type="project" value="TreeGrafter"/>
</dbReference>
<evidence type="ECO:0000256" key="1">
    <source>
        <dbReference type="ARBA" id="ARBA00004123"/>
    </source>
</evidence>
<sequence>MSSTRSLLSLGLPKDVFTALVRNGYETLQDLSSATVESLSKDLNLPMADVQALLAHRTIGASHVHAATLGLTHPFPSQIMTQSAAAMMQGSQKISTRCPALDKVLDGGLSRGHVLEISGPPGCPKEKLAIGIVASFAEAGEDIIFVVPKDRAQELCKYMRICVFGCLCLTIVVTSQLATKMVNVDGSPGTFDSGARGVMLPQLAPAYLPSGKAHRVMLSLDGLTSGYIKLLSCPKYPHGNNAKMPLIMQPYTIVRRSLDLVSWSFECPG</sequence>
<evidence type="ECO:0000256" key="2">
    <source>
        <dbReference type="ARBA" id="ARBA00023242"/>
    </source>
</evidence>
<dbReference type="Gene3D" id="3.40.50.300">
    <property type="entry name" value="P-loop containing nucleotide triphosphate hydrolases"/>
    <property type="match status" value="1"/>
</dbReference>
<dbReference type="GO" id="GO:0042148">
    <property type="term" value="P:DNA strand invasion"/>
    <property type="evidence" value="ECO:0007669"/>
    <property type="project" value="TreeGrafter"/>
</dbReference>
<dbReference type="GO" id="GO:0005657">
    <property type="term" value="C:replication fork"/>
    <property type="evidence" value="ECO:0007669"/>
    <property type="project" value="TreeGrafter"/>
</dbReference>
<keyword evidence="2" id="KW-0539">Nucleus</keyword>
<dbReference type="GO" id="GO:0000724">
    <property type="term" value="P:double-strand break repair via homologous recombination"/>
    <property type="evidence" value="ECO:0007669"/>
    <property type="project" value="TreeGrafter"/>
</dbReference>
<dbReference type="GO" id="GO:0005815">
    <property type="term" value="C:microtubule organizing center"/>
    <property type="evidence" value="ECO:0007669"/>
    <property type="project" value="TreeGrafter"/>
</dbReference>
<dbReference type="SUPFAM" id="SSF52540">
    <property type="entry name" value="P-loop containing nucleoside triphosphate hydrolases"/>
    <property type="match status" value="1"/>
</dbReference>
<dbReference type="AlphaFoldDB" id="A0A409XWB0"/>
<accession>A0A409XWB0</accession>
<dbReference type="PANTHER" id="PTHR46457:SF1">
    <property type="entry name" value="DNA REPAIR PROTEIN RAD51 HOMOLOG 4"/>
    <property type="match status" value="1"/>
</dbReference>
<dbReference type="STRING" id="93625.A0A409XWB0"/>
<dbReference type="EMBL" id="NHYD01000141">
    <property type="protein sequence ID" value="PPQ95048.1"/>
    <property type="molecule type" value="Genomic_DNA"/>
</dbReference>
<comment type="subcellular location">
    <subcellularLocation>
        <location evidence="1">Nucleus</location>
    </subcellularLocation>
</comment>
<protein>
    <recommendedName>
        <fullName evidence="5">RecA family profile 1 domain-containing protein</fullName>
    </recommendedName>
</protein>
<dbReference type="PANTHER" id="PTHR46457">
    <property type="entry name" value="DNA REPAIR PROTEIN RAD51 HOMOLOG 4"/>
    <property type="match status" value="1"/>
</dbReference>
<dbReference type="GO" id="GO:0007131">
    <property type="term" value="P:reciprocal meiotic recombination"/>
    <property type="evidence" value="ECO:0007669"/>
    <property type="project" value="TreeGrafter"/>
</dbReference>
<dbReference type="InterPro" id="IPR051988">
    <property type="entry name" value="HRR_RAD51_Paralog"/>
</dbReference>
<evidence type="ECO:0008006" key="5">
    <source>
        <dbReference type="Google" id="ProtNLM"/>
    </source>
</evidence>
<dbReference type="GO" id="GO:0033063">
    <property type="term" value="C:Rad51B-Rad51C-Rad51D-XRCC2 complex"/>
    <property type="evidence" value="ECO:0007669"/>
    <property type="project" value="TreeGrafter"/>
</dbReference>
<gene>
    <name evidence="3" type="ORF">CVT25_000616</name>
</gene>
<evidence type="ECO:0000313" key="4">
    <source>
        <dbReference type="Proteomes" id="UP000283269"/>
    </source>
</evidence>
<keyword evidence="4" id="KW-1185">Reference proteome</keyword>
<name>A0A409XWB0_PSICY</name>
<organism evidence="3 4">
    <name type="scientific">Psilocybe cyanescens</name>
    <dbReference type="NCBI Taxonomy" id="93625"/>
    <lineage>
        <taxon>Eukaryota</taxon>
        <taxon>Fungi</taxon>
        <taxon>Dikarya</taxon>
        <taxon>Basidiomycota</taxon>
        <taxon>Agaricomycotina</taxon>
        <taxon>Agaricomycetes</taxon>
        <taxon>Agaricomycetidae</taxon>
        <taxon>Agaricales</taxon>
        <taxon>Agaricineae</taxon>
        <taxon>Strophariaceae</taxon>
        <taxon>Psilocybe</taxon>
    </lineage>
</organism>
<dbReference type="InParanoid" id="A0A409XWB0"/>
<reference evidence="3 4" key="1">
    <citation type="journal article" date="2018" name="Evol. Lett.">
        <title>Horizontal gene cluster transfer increased hallucinogenic mushroom diversity.</title>
        <authorList>
            <person name="Reynolds H.T."/>
            <person name="Vijayakumar V."/>
            <person name="Gluck-Thaler E."/>
            <person name="Korotkin H.B."/>
            <person name="Matheny P.B."/>
            <person name="Slot J.C."/>
        </authorList>
    </citation>
    <scope>NUCLEOTIDE SEQUENCE [LARGE SCALE GENOMIC DNA]</scope>
    <source>
        <strain evidence="3 4">2631</strain>
    </source>
</reference>
<dbReference type="Proteomes" id="UP000283269">
    <property type="component" value="Unassembled WGS sequence"/>
</dbReference>
<dbReference type="InterPro" id="IPR027417">
    <property type="entry name" value="P-loop_NTPase"/>
</dbReference>
<dbReference type="GO" id="GO:0008094">
    <property type="term" value="F:ATP-dependent activity, acting on DNA"/>
    <property type="evidence" value="ECO:0007669"/>
    <property type="project" value="TreeGrafter"/>
</dbReference>
<proteinExistence type="predicted"/>
<dbReference type="GO" id="GO:0000723">
    <property type="term" value="P:telomere maintenance"/>
    <property type="evidence" value="ECO:0007669"/>
    <property type="project" value="TreeGrafter"/>
</dbReference>
<dbReference type="OrthoDB" id="5957327at2759"/>